<evidence type="ECO:0000256" key="3">
    <source>
        <dbReference type="ARBA" id="ARBA00019758"/>
    </source>
</evidence>
<dbReference type="SMART" id="SM00148">
    <property type="entry name" value="PLCXc"/>
    <property type="match status" value="1"/>
</dbReference>
<dbReference type="Gene3D" id="3.20.20.190">
    <property type="entry name" value="Phosphatidylinositol (PI) phosphodiesterase"/>
    <property type="match status" value="1"/>
</dbReference>
<keyword evidence="7" id="KW-0732">Signal</keyword>
<dbReference type="InterPro" id="IPR017946">
    <property type="entry name" value="PLC-like_Pdiesterase_TIM-brl"/>
</dbReference>
<evidence type="ECO:0000256" key="7">
    <source>
        <dbReference type="SAM" id="SignalP"/>
    </source>
</evidence>
<evidence type="ECO:0000256" key="4">
    <source>
        <dbReference type="ARBA" id="ARBA00022963"/>
    </source>
</evidence>
<gene>
    <name evidence="9" type="ORF">CON65_17350</name>
</gene>
<evidence type="ECO:0000256" key="6">
    <source>
        <dbReference type="ARBA" id="ARBA00030782"/>
    </source>
</evidence>
<evidence type="ECO:0000313" key="10">
    <source>
        <dbReference type="Proteomes" id="UP000221020"/>
    </source>
</evidence>
<protein>
    <recommendedName>
        <fullName evidence="3">1-phosphatidylinositol phosphodiesterase</fullName>
        <ecNumber evidence="2">4.6.1.13</ecNumber>
    </recommendedName>
    <alternativeName>
        <fullName evidence="5">Phosphatidylinositol diacylglycerol-lyase</fullName>
    </alternativeName>
    <alternativeName>
        <fullName evidence="6">Phosphatidylinositol-specific phospholipase C</fullName>
    </alternativeName>
</protein>
<dbReference type="PANTHER" id="PTHR13593">
    <property type="match status" value="1"/>
</dbReference>
<evidence type="ECO:0000256" key="5">
    <source>
        <dbReference type="ARBA" id="ARBA00030474"/>
    </source>
</evidence>
<sequence>MKKIFSCMIVLLFMFTFSSSAFAHEHPGYSHDSTIGYENPNWMKSINGNTKLSQLSIPGTHDSMAYSTSWSAPADIVHTQSMSLKAQLNSGIRFLDIRCKYTDGAFAIHHGPYYLNAMFDDVLNEVTTFLKENPSETILMRVKQEYSSESNDVFNNTLRRYMDQYPGFFWDSQDGTITNPKLKEMRGKIVILRDVGGSNIGISYAYEFYKQDKYSLSTNWDLYAKWESVKEHLKDASQHYQWRDEYKSINYLSGSGGSFPYFVASGHSSPGTSAPRLATGLTTPGWNSSYPDFPRTGCFLGICTISFEGTNVLTTDYIANNKPAYTGIIAADFPGKGLIENVINCNKKIN</sequence>
<evidence type="ECO:0000313" key="9">
    <source>
        <dbReference type="EMBL" id="PED81445.1"/>
    </source>
</evidence>
<dbReference type="RefSeq" id="WP_097895735.1">
    <property type="nucleotide sequence ID" value="NZ_NVOR01000066.1"/>
</dbReference>
<keyword evidence="4" id="KW-0443">Lipid metabolism</keyword>
<reference evidence="9 10" key="1">
    <citation type="submission" date="2017-09" db="EMBL/GenBank/DDBJ databases">
        <title>Large-scale bioinformatics analysis of Bacillus genomes uncovers conserved roles of natural products in bacterial physiology.</title>
        <authorList>
            <consortium name="Agbiome Team Llc"/>
            <person name="Bleich R.M."/>
            <person name="Grubbs K.J."/>
            <person name="Santa Maria K.C."/>
            <person name="Allen S.E."/>
            <person name="Farag S."/>
            <person name="Shank E.A."/>
            <person name="Bowers A."/>
        </authorList>
    </citation>
    <scope>NUCLEOTIDE SEQUENCE [LARGE SCALE GENOMIC DNA]</scope>
    <source>
        <strain evidence="9 10">AFS092012</strain>
    </source>
</reference>
<feature type="domain" description="Phosphatidylinositol-specific phospholipase C X" evidence="8">
    <location>
        <begin position="52"/>
        <end position="194"/>
    </location>
</feature>
<dbReference type="GO" id="GO:0016042">
    <property type="term" value="P:lipid catabolic process"/>
    <property type="evidence" value="ECO:0007669"/>
    <property type="project" value="UniProtKB-KW"/>
</dbReference>
<dbReference type="AlphaFoldDB" id="A0AA91ZS80"/>
<organism evidence="9 10">
    <name type="scientific">Bacillus pseudomycoides</name>
    <dbReference type="NCBI Taxonomy" id="64104"/>
    <lineage>
        <taxon>Bacteria</taxon>
        <taxon>Bacillati</taxon>
        <taxon>Bacillota</taxon>
        <taxon>Bacilli</taxon>
        <taxon>Bacillales</taxon>
        <taxon>Bacillaceae</taxon>
        <taxon>Bacillus</taxon>
        <taxon>Bacillus cereus group</taxon>
    </lineage>
</organism>
<dbReference type="PROSITE" id="PS50007">
    <property type="entry name" value="PIPLC_X_DOMAIN"/>
    <property type="match status" value="1"/>
</dbReference>
<accession>A0AA91ZS80</accession>
<comment type="caution">
    <text evidence="9">The sequence shown here is derived from an EMBL/GenBank/DDBJ whole genome shotgun (WGS) entry which is preliminary data.</text>
</comment>
<keyword evidence="4" id="KW-0442">Lipid degradation</keyword>
<comment type="catalytic activity">
    <reaction evidence="1">
        <text>a 1,2-diacyl-sn-glycero-3-phospho-(1D-myo-inositol) = 1D-myo-inositol 1,2-cyclic phosphate + a 1,2-diacyl-sn-glycerol</text>
        <dbReference type="Rhea" id="RHEA:17093"/>
        <dbReference type="ChEBI" id="CHEBI:17815"/>
        <dbReference type="ChEBI" id="CHEBI:57880"/>
        <dbReference type="ChEBI" id="CHEBI:58484"/>
        <dbReference type="EC" id="4.6.1.13"/>
    </reaction>
</comment>
<dbReference type="SUPFAM" id="SSF51695">
    <property type="entry name" value="PLC-like phosphodiesterases"/>
    <property type="match status" value="1"/>
</dbReference>
<dbReference type="GO" id="GO:0008081">
    <property type="term" value="F:phosphoric diester hydrolase activity"/>
    <property type="evidence" value="ECO:0007669"/>
    <property type="project" value="InterPro"/>
</dbReference>
<feature type="signal peptide" evidence="7">
    <location>
        <begin position="1"/>
        <end position="23"/>
    </location>
</feature>
<dbReference type="InterPro" id="IPR051057">
    <property type="entry name" value="PI-PLC_domain"/>
</dbReference>
<dbReference type="PANTHER" id="PTHR13593:SF113">
    <property type="entry name" value="SI:DKEY-266F7.9"/>
    <property type="match status" value="1"/>
</dbReference>
<evidence type="ECO:0000256" key="2">
    <source>
        <dbReference type="ARBA" id="ARBA00012581"/>
    </source>
</evidence>
<proteinExistence type="predicted"/>
<feature type="chain" id="PRO_5041717863" description="1-phosphatidylinositol phosphodiesterase" evidence="7">
    <location>
        <begin position="24"/>
        <end position="350"/>
    </location>
</feature>
<dbReference type="Pfam" id="PF00388">
    <property type="entry name" value="PI-PLC-X"/>
    <property type="match status" value="1"/>
</dbReference>
<dbReference type="Proteomes" id="UP000221020">
    <property type="component" value="Unassembled WGS sequence"/>
</dbReference>
<evidence type="ECO:0000256" key="1">
    <source>
        <dbReference type="ARBA" id="ARBA00001316"/>
    </source>
</evidence>
<dbReference type="CDD" id="cd08586">
    <property type="entry name" value="PI-PLCc_BcPLC_like"/>
    <property type="match status" value="1"/>
</dbReference>
<dbReference type="EC" id="4.6.1.13" evidence="2"/>
<name>A0AA91ZS80_9BACI</name>
<dbReference type="InterPro" id="IPR000909">
    <property type="entry name" value="PLipase_C_PInositol-sp_X_dom"/>
</dbReference>
<dbReference type="GO" id="GO:0004436">
    <property type="term" value="F:phosphatidylinositol diacylglycerol-lyase activity"/>
    <property type="evidence" value="ECO:0007669"/>
    <property type="project" value="UniProtKB-EC"/>
</dbReference>
<dbReference type="EMBL" id="NVOR01000066">
    <property type="protein sequence ID" value="PED81445.1"/>
    <property type="molecule type" value="Genomic_DNA"/>
</dbReference>
<evidence type="ECO:0000259" key="8">
    <source>
        <dbReference type="SMART" id="SM00148"/>
    </source>
</evidence>